<dbReference type="Pfam" id="PF02099">
    <property type="entry name" value="Josephin"/>
    <property type="match status" value="1"/>
</dbReference>
<organism evidence="9 10">
    <name type="scientific">Coemansia erecta</name>
    <dbReference type="NCBI Taxonomy" id="147472"/>
    <lineage>
        <taxon>Eukaryota</taxon>
        <taxon>Fungi</taxon>
        <taxon>Fungi incertae sedis</taxon>
        <taxon>Zoopagomycota</taxon>
        <taxon>Kickxellomycotina</taxon>
        <taxon>Kickxellomycetes</taxon>
        <taxon>Kickxellales</taxon>
        <taxon>Kickxellaceae</taxon>
        <taxon>Coemansia</taxon>
    </lineage>
</organism>
<accession>A0A9W7XYB4</accession>
<dbReference type="Gene3D" id="2.60.40.640">
    <property type="match status" value="1"/>
</dbReference>
<dbReference type="GO" id="GO:0016579">
    <property type="term" value="P:protein deubiquitination"/>
    <property type="evidence" value="ECO:0007669"/>
    <property type="project" value="InterPro"/>
</dbReference>
<dbReference type="PANTHER" id="PTHR13291">
    <property type="entry name" value="JOSEPHIN 1, 2"/>
    <property type="match status" value="1"/>
</dbReference>
<dbReference type="EC" id="3.4.19.12" evidence="2"/>
<keyword evidence="10" id="KW-1185">Reference proteome</keyword>
<dbReference type="InterPro" id="IPR014752">
    <property type="entry name" value="Arrestin-like_C"/>
</dbReference>
<feature type="region of interest" description="Disordered" evidence="7">
    <location>
        <begin position="267"/>
        <end position="298"/>
    </location>
</feature>
<evidence type="ECO:0000259" key="8">
    <source>
        <dbReference type="PROSITE" id="PS50957"/>
    </source>
</evidence>
<sequence length="703" mass="80281">MPAKIGKYIIEWHDSAIEKHSRNMKLRDSPIYHERQSFWLCAKHSLNNVLQQELYTHADLERIATYLHELHPEESGWLKFNSHKNFLGFGDYDVNVITAALHEHGYDLVWHDNRMAIDSVDLSGCVGLIVHIQPTWFFRRGHWFAIKHFNQPITAPVVPVTYVGQPRASRSVDEDEHHAVTKGPGFWNLDSKVVHPEYIGDQTDLDQFLGNMRKKNRLPIRPTSQLYQPQDIWTDNNRQDTFTEMNTQDLSYLIEEQQRLFDEVKQNQRTDTRTDLYEHHSSTTSAKESLKAEAEAKPPTTDRVAEFRLVIPDGVRNMTQHPGDRIVGSVVITVTKPTKGQRIRLHFLGHQRVHLKDPTTQSLIPSFVVSEYKLFDKRLVIWGDKTLSSVDVLAPGTLTIPFSIKLPRVNYPSSMKRESVCKVKYLVWAEFERPGTFKDHVMRTHREEIHIEPYAYPTGPYDSVNIASVLLPRQEGGAATQLVAVRMTAMLSSLPVVAGDCISFCVESSTVAQDPSKVHSADLSKYIVKQARIVIVERLDVSGLIQGVEYAQHYRTDIVTTAMPPELQKDNSTFISNGQIRVPLDLCPFYGKQLSRRYELRFEFDVVDSGSLLDKVTRQASTYGYLVPLEVCTISPDKFSREAYQNAYADESLNISSIALPSHYTDPSEPRLRIGGWELECSFAKWDSSNPTWVAMAKKKGMQ</sequence>
<dbReference type="Gene3D" id="3.90.70.40">
    <property type="match status" value="1"/>
</dbReference>
<evidence type="ECO:0000256" key="1">
    <source>
        <dbReference type="ARBA" id="ARBA00000707"/>
    </source>
</evidence>
<dbReference type="SMART" id="SM01246">
    <property type="entry name" value="Josephin"/>
    <property type="match status" value="1"/>
</dbReference>
<name>A0A9W7XYB4_9FUNG</name>
<evidence type="ECO:0000256" key="3">
    <source>
        <dbReference type="ARBA" id="ARBA00022670"/>
    </source>
</evidence>
<evidence type="ECO:0000256" key="4">
    <source>
        <dbReference type="ARBA" id="ARBA00022786"/>
    </source>
</evidence>
<dbReference type="PANTHER" id="PTHR13291:SF0">
    <property type="entry name" value="JOSEPHIN-LIKE PROTEIN"/>
    <property type="match status" value="1"/>
</dbReference>
<evidence type="ECO:0000256" key="6">
    <source>
        <dbReference type="PROSITE-ProRule" id="PRU00331"/>
    </source>
</evidence>
<dbReference type="InterPro" id="IPR014756">
    <property type="entry name" value="Ig_E-set"/>
</dbReference>
<evidence type="ECO:0000256" key="2">
    <source>
        <dbReference type="ARBA" id="ARBA00012759"/>
    </source>
</evidence>
<dbReference type="SUPFAM" id="SSF81296">
    <property type="entry name" value="E set domains"/>
    <property type="match status" value="1"/>
</dbReference>
<dbReference type="GO" id="GO:0004843">
    <property type="term" value="F:cysteine-type deubiquitinase activity"/>
    <property type="evidence" value="ECO:0007669"/>
    <property type="project" value="UniProtKB-EC"/>
</dbReference>
<reference evidence="9" key="1">
    <citation type="submission" date="2022-07" db="EMBL/GenBank/DDBJ databases">
        <title>Phylogenomic reconstructions and comparative analyses of Kickxellomycotina fungi.</title>
        <authorList>
            <person name="Reynolds N.K."/>
            <person name="Stajich J.E."/>
            <person name="Barry K."/>
            <person name="Grigoriev I.V."/>
            <person name="Crous P."/>
            <person name="Smith M.E."/>
        </authorList>
    </citation>
    <scope>NUCLEOTIDE SEQUENCE</scope>
    <source>
        <strain evidence="9">NBRC 32514</strain>
    </source>
</reference>
<evidence type="ECO:0000256" key="7">
    <source>
        <dbReference type="SAM" id="MobiDB-lite"/>
    </source>
</evidence>
<proteinExistence type="predicted"/>
<feature type="compositionally biased region" description="Basic and acidic residues" evidence="7">
    <location>
        <begin position="267"/>
        <end position="281"/>
    </location>
</feature>
<dbReference type="InterPro" id="IPR040053">
    <property type="entry name" value="JOSD1/2"/>
</dbReference>
<keyword evidence="3" id="KW-0645">Protease</keyword>
<keyword evidence="4" id="KW-0833">Ubl conjugation pathway</keyword>
<dbReference type="Pfam" id="PF00339">
    <property type="entry name" value="Arrestin_N"/>
    <property type="match status" value="1"/>
</dbReference>
<evidence type="ECO:0000313" key="10">
    <source>
        <dbReference type="Proteomes" id="UP001149813"/>
    </source>
</evidence>
<dbReference type="EMBL" id="JANBOJ010000191">
    <property type="protein sequence ID" value="KAJ1721177.1"/>
    <property type="molecule type" value="Genomic_DNA"/>
</dbReference>
<dbReference type="Proteomes" id="UP001149813">
    <property type="component" value="Unassembled WGS sequence"/>
</dbReference>
<evidence type="ECO:0000256" key="5">
    <source>
        <dbReference type="ARBA" id="ARBA00022801"/>
    </source>
</evidence>
<comment type="catalytic activity">
    <reaction evidence="1">
        <text>Thiol-dependent hydrolysis of ester, thioester, amide, peptide and isopeptide bonds formed by the C-terminal Gly of ubiquitin (a 76-residue protein attached to proteins as an intracellular targeting signal).</text>
        <dbReference type="EC" id="3.4.19.12"/>
    </reaction>
</comment>
<protein>
    <recommendedName>
        <fullName evidence="2">ubiquitinyl hydrolase 1</fullName>
        <ecNumber evidence="2">3.4.19.12</ecNumber>
    </recommendedName>
</protein>
<dbReference type="OrthoDB" id="9984275at2759"/>
<keyword evidence="5 9" id="KW-0378">Hydrolase</keyword>
<gene>
    <name evidence="9" type="primary">JOSD1</name>
    <name evidence="9" type="ORF">LPJ53_004278</name>
</gene>
<comment type="caution">
    <text evidence="9">The sequence shown here is derived from an EMBL/GenBank/DDBJ whole genome shotgun (WGS) entry which is preliminary data.</text>
</comment>
<dbReference type="GO" id="GO:0006508">
    <property type="term" value="P:proteolysis"/>
    <property type="evidence" value="ECO:0007669"/>
    <property type="project" value="UniProtKB-KW"/>
</dbReference>
<dbReference type="InterPro" id="IPR006155">
    <property type="entry name" value="Josephin"/>
</dbReference>
<comment type="caution">
    <text evidence="6">Lacks conserved residue(s) required for the propagation of feature annotation.</text>
</comment>
<evidence type="ECO:0000313" key="9">
    <source>
        <dbReference type="EMBL" id="KAJ1721177.1"/>
    </source>
</evidence>
<dbReference type="InterPro" id="IPR011021">
    <property type="entry name" value="Arrestin-like_N"/>
</dbReference>
<feature type="domain" description="Josephin" evidence="8">
    <location>
        <begin position="28"/>
        <end position="238"/>
    </location>
</feature>
<dbReference type="AlphaFoldDB" id="A0A9W7XYB4"/>
<dbReference type="PROSITE" id="PS50957">
    <property type="entry name" value="JOSEPHIN"/>
    <property type="match status" value="1"/>
</dbReference>